<organism evidence="9 10">
    <name type="scientific">Nocardioides malaquae</name>
    <dbReference type="NCBI Taxonomy" id="2773426"/>
    <lineage>
        <taxon>Bacteria</taxon>
        <taxon>Bacillati</taxon>
        <taxon>Actinomycetota</taxon>
        <taxon>Actinomycetes</taxon>
        <taxon>Propionibacteriales</taxon>
        <taxon>Nocardioidaceae</taxon>
        <taxon>Nocardioides</taxon>
    </lineage>
</organism>
<dbReference type="PANTHER" id="PTHR47359">
    <property type="entry name" value="PEPTIDOGLYCAN DL-ENDOPEPTIDASE CWLO"/>
    <property type="match status" value="1"/>
</dbReference>
<comment type="similarity">
    <text evidence="1">Belongs to the peptidase C40 family.</text>
</comment>
<dbReference type="Proteomes" id="UP000756387">
    <property type="component" value="Unassembled WGS sequence"/>
</dbReference>
<reference evidence="9 10" key="1">
    <citation type="submission" date="2020-10" db="EMBL/GenBank/DDBJ databases">
        <title>Nocardioides sp. isolated from sludge.</title>
        <authorList>
            <person name="Zhang X."/>
        </authorList>
    </citation>
    <scope>NUCLEOTIDE SEQUENCE [LARGE SCALE GENOMIC DNA]</scope>
    <source>
        <strain evidence="9 10">Y6</strain>
    </source>
</reference>
<keyword evidence="10" id="KW-1185">Reference proteome</keyword>
<feature type="compositionally biased region" description="Pro residues" evidence="6">
    <location>
        <begin position="294"/>
        <end position="334"/>
    </location>
</feature>
<accession>A0ABR9RV63</accession>
<feature type="region of interest" description="Disordered" evidence="6">
    <location>
        <begin position="246"/>
        <end position="336"/>
    </location>
</feature>
<dbReference type="InterPro" id="IPR038765">
    <property type="entry name" value="Papain-like_cys_pep_sf"/>
</dbReference>
<proteinExistence type="inferred from homology"/>
<keyword evidence="4" id="KW-0788">Thiol protease</keyword>
<keyword evidence="3" id="KW-0378">Hydrolase</keyword>
<evidence type="ECO:0000256" key="3">
    <source>
        <dbReference type="ARBA" id="ARBA00022801"/>
    </source>
</evidence>
<feature type="compositionally biased region" description="Basic and acidic residues" evidence="6">
    <location>
        <begin position="252"/>
        <end position="266"/>
    </location>
</feature>
<dbReference type="InterPro" id="IPR000064">
    <property type="entry name" value="NLP_P60_dom"/>
</dbReference>
<name>A0ABR9RV63_9ACTN</name>
<evidence type="ECO:0000256" key="6">
    <source>
        <dbReference type="SAM" id="MobiDB-lite"/>
    </source>
</evidence>
<feature type="compositionally biased region" description="Pro residues" evidence="6">
    <location>
        <begin position="268"/>
        <end position="286"/>
    </location>
</feature>
<keyword evidence="5" id="KW-0175">Coiled coil</keyword>
<sequence length="455" mass="48281">MRQRRRAPLVAAGVVGALTSVLLATNVSFADEPTPSREEVRAARDAADDKARDVAGVQAELALANVELEESAVAAAQASEAYNGALWQLEEARREAAAARRAARSAGHDVRRQQREYGDALVRSYQASPEIAGVAAVLDADGIESFVEQRVSMDHAVDAMEGRYQQFRASSLVAEISSGRAAESRAAAQELEAEARELRDAASRAAASAATRAEEIAARKSELLAELAELEGISVALAERRQRALEQQAAEEAARARQQEQERDAEPPADPPAEPQPGPAPAPAPEETPEPRPELTPSPRPEPRPSPSPSTPPAPAPAPPAPAPAPPAPAPPAPARGASAAVAFAERQLGEPYVWGAAGPNAWDCSGLTMQAWAQGGKSLPHWSVGQYRATTPVKASALRAGDLVFWSSSSNPDTIFHVALYVGDGMIVHAPRTGRPVVKESMYYWRSPNFFTRP</sequence>
<dbReference type="Gene3D" id="3.90.1720.10">
    <property type="entry name" value="endopeptidase domain like (from Nostoc punctiforme)"/>
    <property type="match status" value="1"/>
</dbReference>
<keyword evidence="7" id="KW-0732">Signal</keyword>
<feature type="chain" id="PRO_5046462753" evidence="7">
    <location>
        <begin position="31"/>
        <end position="455"/>
    </location>
</feature>
<feature type="domain" description="NlpC/P60" evidence="8">
    <location>
        <begin position="335"/>
        <end position="455"/>
    </location>
</feature>
<dbReference type="PANTHER" id="PTHR47359:SF3">
    <property type="entry name" value="NLP_P60 DOMAIN-CONTAINING PROTEIN-RELATED"/>
    <property type="match status" value="1"/>
</dbReference>
<dbReference type="SUPFAM" id="SSF54001">
    <property type="entry name" value="Cysteine proteinases"/>
    <property type="match status" value="1"/>
</dbReference>
<dbReference type="InterPro" id="IPR051794">
    <property type="entry name" value="PG_Endopeptidase_C40"/>
</dbReference>
<gene>
    <name evidence="9" type="ORF">IEQ44_12590</name>
</gene>
<evidence type="ECO:0000259" key="8">
    <source>
        <dbReference type="PROSITE" id="PS51935"/>
    </source>
</evidence>
<evidence type="ECO:0000256" key="4">
    <source>
        <dbReference type="ARBA" id="ARBA00022807"/>
    </source>
</evidence>
<dbReference type="Pfam" id="PF00877">
    <property type="entry name" value="NLPC_P60"/>
    <property type="match status" value="1"/>
</dbReference>
<dbReference type="PROSITE" id="PS51935">
    <property type="entry name" value="NLPC_P60"/>
    <property type="match status" value="1"/>
</dbReference>
<evidence type="ECO:0000256" key="7">
    <source>
        <dbReference type="SAM" id="SignalP"/>
    </source>
</evidence>
<evidence type="ECO:0000313" key="9">
    <source>
        <dbReference type="EMBL" id="MBE7325489.1"/>
    </source>
</evidence>
<evidence type="ECO:0000256" key="5">
    <source>
        <dbReference type="SAM" id="Coils"/>
    </source>
</evidence>
<protein>
    <submittedName>
        <fullName evidence="9">C40 family peptidase</fullName>
    </submittedName>
</protein>
<evidence type="ECO:0000256" key="1">
    <source>
        <dbReference type="ARBA" id="ARBA00007074"/>
    </source>
</evidence>
<feature type="coiled-coil region" evidence="5">
    <location>
        <begin position="75"/>
        <end position="109"/>
    </location>
</feature>
<comment type="caution">
    <text evidence="9">The sequence shown here is derived from an EMBL/GenBank/DDBJ whole genome shotgun (WGS) entry which is preliminary data.</text>
</comment>
<dbReference type="EMBL" id="JADCSA010000012">
    <property type="protein sequence ID" value="MBE7325489.1"/>
    <property type="molecule type" value="Genomic_DNA"/>
</dbReference>
<feature type="signal peptide" evidence="7">
    <location>
        <begin position="1"/>
        <end position="30"/>
    </location>
</feature>
<dbReference type="RefSeq" id="WP_193638807.1">
    <property type="nucleotide sequence ID" value="NZ_JADCSA010000012.1"/>
</dbReference>
<keyword evidence="2" id="KW-0645">Protease</keyword>
<evidence type="ECO:0000256" key="2">
    <source>
        <dbReference type="ARBA" id="ARBA00022670"/>
    </source>
</evidence>
<evidence type="ECO:0000313" key="10">
    <source>
        <dbReference type="Proteomes" id="UP000756387"/>
    </source>
</evidence>